<reference evidence="2 3" key="1">
    <citation type="submission" date="2018-06" db="EMBL/GenBank/DDBJ databases">
        <title>Genomic Encyclopedia of Type Strains, Phase IV (KMG-IV): sequencing the most valuable type-strain genomes for metagenomic binning, comparative biology and taxonomic classification.</title>
        <authorList>
            <person name="Goeker M."/>
        </authorList>
    </citation>
    <scope>NUCLEOTIDE SEQUENCE [LARGE SCALE GENOMIC DNA]</scope>
    <source>
        <strain evidence="2 3">DSM 44599</strain>
    </source>
</reference>
<comment type="caution">
    <text evidence="2">The sequence shown here is derived from an EMBL/GenBank/DDBJ whole genome shotgun (WGS) entry which is preliminary data.</text>
</comment>
<evidence type="ECO:0000313" key="2">
    <source>
        <dbReference type="EMBL" id="RBO89601.1"/>
    </source>
</evidence>
<name>A0A366DHV4_9NOCA</name>
<gene>
    <name evidence="2" type="ORF">DFR74_107279</name>
</gene>
<dbReference type="EMBL" id="QNRE01000007">
    <property type="protein sequence ID" value="RBO89601.1"/>
    <property type="molecule type" value="Genomic_DNA"/>
</dbReference>
<evidence type="ECO:0000313" key="3">
    <source>
        <dbReference type="Proteomes" id="UP000252586"/>
    </source>
</evidence>
<dbReference type="Proteomes" id="UP000252586">
    <property type="component" value="Unassembled WGS sequence"/>
</dbReference>
<feature type="region of interest" description="Disordered" evidence="1">
    <location>
        <begin position="1"/>
        <end position="35"/>
    </location>
</feature>
<organism evidence="2 3">
    <name type="scientific">Nocardia puris</name>
    <dbReference type="NCBI Taxonomy" id="208602"/>
    <lineage>
        <taxon>Bacteria</taxon>
        <taxon>Bacillati</taxon>
        <taxon>Actinomycetota</taxon>
        <taxon>Actinomycetes</taxon>
        <taxon>Mycobacteriales</taxon>
        <taxon>Nocardiaceae</taxon>
        <taxon>Nocardia</taxon>
    </lineage>
</organism>
<dbReference type="STRING" id="1210090.GCA_001613185_01877"/>
<dbReference type="RefSeq" id="WP_067506550.1">
    <property type="nucleotide sequence ID" value="NZ_QNRE01000007.1"/>
</dbReference>
<accession>A0A366DHV4</accession>
<evidence type="ECO:0000256" key="1">
    <source>
        <dbReference type="SAM" id="MobiDB-lite"/>
    </source>
</evidence>
<dbReference type="AlphaFoldDB" id="A0A366DHV4"/>
<proteinExistence type="predicted"/>
<protein>
    <submittedName>
        <fullName evidence="2">Uncharacterized protein</fullName>
    </submittedName>
</protein>
<keyword evidence="3" id="KW-1185">Reference proteome</keyword>
<sequence length="129" mass="13754">MPEEPSDNTVRIDGGQVVAGNIGGSGNTGTIHGGVTTTGGDQAALRDALTELRAELAALRGHLTETEGADAEPADVDDVLDALEDPEPDLDRARGRWDRLRRRIPAALPNLDTLTKIADLFERVRGFTQ</sequence>